<dbReference type="EMBL" id="JASBWV010000022">
    <property type="protein sequence ID" value="KAJ9119959.1"/>
    <property type="molecule type" value="Genomic_DNA"/>
</dbReference>
<reference evidence="1" key="1">
    <citation type="submission" date="2023-04" db="EMBL/GenBank/DDBJ databases">
        <title>Draft Genome sequencing of Naganishia species isolated from polar environments using Oxford Nanopore Technology.</title>
        <authorList>
            <person name="Leo P."/>
            <person name="Venkateswaran K."/>
        </authorList>
    </citation>
    <scope>NUCLEOTIDE SEQUENCE</scope>
    <source>
        <strain evidence="1">DBVPG 5303</strain>
    </source>
</reference>
<evidence type="ECO:0000313" key="2">
    <source>
        <dbReference type="Proteomes" id="UP001234202"/>
    </source>
</evidence>
<organism evidence="1 2">
    <name type="scientific">Naganishia onofrii</name>
    <dbReference type="NCBI Taxonomy" id="1851511"/>
    <lineage>
        <taxon>Eukaryota</taxon>
        <taxon>Fungi</taxon>
        <taxon>Dikarya</taxon>
        <taxon>Basidiomycota</taxon>
        <taxon>Agaricomycotina</taxon>
        <taxon>Tremellomycetes</taxon>
        <taxon>Filobasidiales</taxon>
        <taxon>Filobasidiaceae</taxon>
        <taxon>Naganishia</taxon>
    </lineage>
</organism>
<dbReference type="Proteomes" id="UP001234202">
    <property type="component" value="Unassembled WGS sequence"/>
</dbReference>
<comment type="caution">
    <text evidence="1">The sequence shown here is derived from an EMBL/GenBank/DDBJ whole genome shotgun (WGS) entry which is preliminary data.</text>
</comment>
<accession>A0ACC2X985</accession>
<proteinExistence type="predicted"/>
<sequence length="528" mass="57131">MLSPALYFAQLCILLFTLPHSTNATPLPSTNSSSSSDPILSLPYATYKGYHNTTSHIYQFRSIRFAASTTGENRWRAAQTPADERASGVQDASEWPKQCPQATSGGVVSKDAYNPLQSLDDEDCLFLSVWAPDEVVLNGKDEEAHGKKGGGKGKKEKDLLPVLVWIHGGGWDHNSVREFDHTPLLASTNNSFIGISIQYRLGAFGFLADPAMASDGGLNAGITDARAALRWVQEYVHLLGGDPERVTIWGQSSGGGTVGQLLAAEAESHDGQMYASGKGNDKKDKEILFQGAMLSSPYMVPMGKCNDSFWKYNAVERILNGQVAGVSTSPSPFPSLLYARQVAIPYKVARQNAVIAGSNYADGSTFVSSASLQVPKNVTDPSEVTTTADRYLASVMMQKWPLTKDQAGEAVSLYPLTAFKDNYERGGVVFTDAVFACFYQSYIGSMTSFLLTAPKKQSPNTLQSPAIVQKEGTWPAFANNGEYKVLNLTQDAATGVNVTSGYIGSGSPRIGTQERCDFWKRVRVEGGW</sequence>
<evidence type="ECO:0000313" key="1">
    <source>
        <dbReference type="EMBL" id="KAJ9119959.1"/>
    </source>
</evidence>
<keyword evidence="2" id="KW-1185">Reference proteome</keyword>
<protein>
    <submittedName>
        <fullName evidence="1">Uncharacterized protein</fullName>
    </submittedName>
</protein>
<name>A0ACC2X985_9TREE</name>
<gene>
    <name evidence="1" type="ORF">QFC24_005442</name>
</gene>